<reference evidence="1" key="1">
    <citation type="journal article" date="2020" name="Fungal Divers.">
        <title>Resolving the Mortierellaceae phylogeny through synthesis of multi-gene phylogenetics and phylogenomics.</title>
        <authorList>
            <person name="Vandepol N."/>
            <person name="Liber J."/>
            <person name="Desiro A."/>
            <person name="Na H."/>
            <person name="Kennedy M."/>
            <person name="Barry K."/>
            <person name="Grigoriev I.V."/>
            <person name="Miller A.N."/>
            <person name="O'Donnell K."/>
            <person name="Stajich J.E."/>
            <person name="Bonito G."/>
        </authorList>
    </citation>
    <scope>NUCLEOTIDE SEQUENCE</scope>
    <source>
        <strain evidence="1">REB-010B</strain>
    </source>
</reference>
<organism evidence="1 2">
    <name type="scientific">Dissophora globulifera</name>
    <dbReference type="NCBI Taxonomy" id="979702"/>
    <lineage>
        <taxon>Eukaryota</taxon>
        <taxon>Fungi</taxon>
        <taxon>Fungi incertae sedis</taxon>
        <taxon>Mucoromycota</taxon>
        <taxon>Mortierellomycotina</taxon>
        <taxon>Mortierellomycetes</taxon>
        <taxon>Mortierellales</taxon>
        <taxon>Mortierellaceae</taxon>
        <taxon>Dissophora</taxon>
    </lineage>
</organism>
<keyword evidence="2" id="KW-1185">Reference proteome</keyword>
<name>A0A9P6RK82_9FUNG</name>
<sequence length="152" mass="16497">MAQLMWAKLHLMTEDGRDAGTGTLNTAIRSEWQDSHGTVSSRFTVPDTLPAGKYVLHVYGSTLQPCEGSTDSALRCEGVLSETLPVEITSTGSRTDTSLLTSSTVVHLPLRKRTLFAGRGLLGPHSRGASPDAQLLDGRMDTKKMLYFFSLI</sequence>
<dbReference type="EMBL" id="JAAAIP010000325">
    <property type="protein sequence ID" value="KAG0319395.1"/>
    <property type="molecule type" value="Genomic_DNA"/>
</dbReference>
<evidence type="ECO:0000313" key="1">
    <source>
        <dbReference type="EMBL" id="KAG0319395.1"/>
    </source>
</evidence>
<dbReference type="Proteomes" id="UP000738325">
    <property type="component" value="Unassembled WGS sequence"/>
</dbReference>
<proteinExistence type="predicted"/>
<gene>
    <name evidence="1" type="ORF">BGZ99_005127</name>
</gene>
<dbReference type="AlphaFoldDB" id="A0A9P6RK82"/>
<accession>A0A9P6RK82</accession>
<evidence type="ECO:0000313" key="2">
    <source>
        <dbReference type="Proteomes" id="UP000738325"/>
    </source>
</evidence>
<comment type="caution">
    <text evidence="1">The sequence shown here is derived from an EMBL/GenBank/DDBJ whole genome shotgun (WGS) entry which is preliminary data.</text>
</comment>
<protein>
    <submittedName>
        <fullName evidence="1">Uncharacterized protein</fullName>
    </submittedName>
</protein>
<dbReference type="OrthoDB" id="2423201at2759"/>